<dbReference type="EMBL" id="FONT01000001">
    <property type="protein sequence ID" value="SFE26690.1"/>
    <property type="molecule type" value="Genomic_DNA"/>
</dbReference>
<dbReference type="PANTHER" id="PTHR41260:SF1">
    <property type="entry name" value="PROTEIN ECSC"/>
    <property type="match status" value="1"/>
</dbReference>
<dbReference type="AlphaFoldDB" id="A0A1I1Z8M6"/>
<sequence>MLDSYEKEAYEEVLLWIRKLKKPSTLTQSFTKNVQTKLNHYMPKKVHQAMGAAVKNMTESVINGSEYFPDKKYEKAPSLREADKQLEDLLSVFKKGAAAEGAGTGAGGIFLGAVDFPLLLAFKMRFLFSGAALYGLDVSDFRDRLYLLHIFQAAFSSSTKRRETAELLESWDEYVSDKPRKLSLAKEVDWVVFQQEYRDHIDLVKMLQLMPGFGAVVGAAANYHLLGQLGEAAKQGYRLKWLSETYDLNR</sequence>
<dbReference type="PANTHER" id="PTHR41260">
    <property type="entry name" value="PROTEIN ECSC"/>
    <property type="match status" value="1"/>
</dbReference>
<dbReference type="InterPro" id="IPR024787">
    <property type="entry name" value="EcsC"/>
</dbReference>
<dbReference type="Pfam" id="PF12787">
    <property type="entry name" value="EcsC"/>
    <property type="match status" value="1"/>
</dbReference>
<keyword evidence="2" id="KW-1185">Reference proteome</keyword>
<protein>
    <submittedName>
        <fullName evidence="1">EcsC protein family protein</fullName>
    </submittedName>
</protein>
<evidence type="ECO:0000313" key="1">
    <source>
        <dbReference type="EMBL" id="SFE26690.1"/>
    </source>
</evidence>
<proteinExistence type="predicted"/>
<accession>A0A1I1Z8M6</accession>
<dbReference type="STRING" id="930128.SAMN05192532_10137"/>
<reference evidence="1 2" key="1">
    <citation type="submission" date="2016-10" db="EMBL/GenBank/DDBJ databases">
        <authorList>
            <person name="de Groot N.N."/>
        </authorList>
    </citation>
    <scope>NUCLEOTIDE SEQUENCE [LARGE SCALE GENOMIC DNA]</scope>
    <source>
        <strain evidence="1 2">DSM 23995</strain>
    </source>
</reference>
<name>A0A1I1Z8M6_9BACI</name>
<dbReference type="Proteomes" id="UP000199516">
    <property type="component" value="Unassembled WGS sequence"/>
</dbReference>
<gene>
    <name evidence="1" type="ORF">SAMN05192532_10137</name>
</gene>
<organism evidence="1 2">
    <name type="scientific">Alteribacillus iranensis</name>
    <dbReference type="NCBI Taxonomy" id="930128"/>
    <lineage>
        <taxon>Bacteria</taxon>
        <taxon>Bacillati</taxon>
        <taxon>Bacillota</taxon>
        <taxon>Bacilli</taxon>
        <taxon>Bacillales</taxon>
        <taxon>Bacillaceae</taxon>
        <taxon>Alteribacillus</taxon>
    </lineage>
</organism>
<evidence type="ECO:0000313" key="2">
    <source>
        <dbReference type="Proteomes" id="UP000199516"/>
    </source>
</evidence>